<name>A0A6P2D6X5_9BACT</name>
<reference evidence="3 4" key="1">
    <citation type="submission" date="2019-05" db="EMBL/GenBank/DDBJ databases">
        <authorList>
            <consortium name="Science for Life Laboratories"/>
        </authorList>
    </citation>
    <scope>NUCLEOTIDE SEQUENCE [LARGE SCALE GENOMIC DNA]</scope>
    <source>
        <strain evidence="3">Soil9</strain>
    </source>
</reference>
<sequence>MTTRHAIALAVLATSLALAGCRDGWKAKTYPAAGRVTVNGVAPEGARVHLHPLGEKVDQRNSRPWAVVQKDGTFTLSTYEKGDGAPPGNYKVTLRWPFEPDKPDLGDRLGFAFTEAEASQWQVTIKDGDNQLAPIEVTGAAVAKERPGKSARSAGGAPGAEKGKAGH</sequence>
<dbReference type="AlphaFoldDB" id="A0A6P2D6X5"/>
<dbReference type="PROSITE" id="PS51257">
    <property type="entry name" value="PROKAR_LIPOPROTEIN"/>
    <property type="match status" value="1"/>
</dbReference>
<accession>A0A6P2D6X5</accession>
<feature type="chain" id="PRO_5026694955" evidence="2">
    <location>
        <begin position="20"/>
        <end position="167"/>
    </location>
</feature>
<dbReference type="Proteomes" id="UP000464178">
    <property type="component" value="Chromosome"/>
</dbReference>
<protein>
    <submittedName>
        <fullName evidence="3">Uncharacterized protein</fullName>
    </submittedName>
</protein>
<evidence type="ECO:0000313" key="3">
    <source>
        <dbReference type="EMBL" id="VTR96215.1"/>
    </source>
</evidence>
<keyword evidence="2" id="KW-0732">Signal</keyword>
<dbReference type="RefSeq" id="WP_162670531.1">
    <property type="nucleotide sequence ID" value="NZ_LR593886.1"/>
</dbReference>
<proteinExistence type="predicted"/>
<dbReference type="EMBL" id="LR593886">
    <property type="protein sequence ID" value="VTR96215.1"/>
    <property type="molecule type" value="Genomic_DNA"/>
</dbReference>
<feature type="region of interest" description="Disordered" evidence="1">
    <location>
        <begin position="140"/>
        <end position="167"/>
    </location>
</feature>
<gene>
    <name evidence="3" type="ORF">SOIL9_14990</name>
</gene>
<dbReference type="KEGG" id="gms:SOIL9_14990"/>
<evidence type="ECO:0000256" key="2">
    <source>
        <dbReference type="SAM" id="SignalP"/>
    </source>
</evidence>
<evidence type="ECO:0000313" key="4">
    <source>
        <dbReference type="Proteomes" id="UP000464178"/>
    </source>
</evidence>
<feature type="signal peptide" evidence="2">
    <location>
        <begin position="1"/>
        <end position="19"/>
    </location>
</feature>
<evidence type="ECO:0000256" key="1">
    <source>
        <dbReference type="SAM" id="MobiDB-lite"/>
    </source>
</evidence>
<keyword evidence="4" id="KW-1185">Reference proteome</keyword>
<organism evidence="3 4">
    <name type="scientific">Gemmata massiliana</name>
    <dbReference type="NCBI Taxonomy" id="1210884"/>
    <lineage>
        <taxon>Bacteria</taxon>
        <taxon>Pseudomonadati</taxon>
        <taxon>Planctomycetota</taxon>
        <taxon>Planctomycetia</taxon>
        <taxon>Gemmatales</taxon>
        <taxon>Gemmataceae</taxon>
        <taxon>Gemmata</taxon>
    </lineage>
</organism>